<feature type="domain" description="Cytochrome b5 heme-binding" evidence="7">
    <location>
        <begin position="75"/>
        <end position="154"/>
    </location>
</feature>
<dbReference type="PANTHER" id="PTHR10578:SF101">
    <property type="entry name" value="L-LACTATE DEHYDROGENASE (CYTOCHROME B2)"/>
    <property type="match status" value="1"/>
</dbReference>
<dbReference type="PROSITE" id="PS00191">
    <property type="entry name" value="CYTOCHROME_B5_1"/>
    <property type="match status" value="1"/>
</dbReference>
<dbReference type="PANTHER" id="PTHR10578">
    <property type="entry name" value="S -2-HYDROXY-ACID OXIDASE-RELATED"/>
    <property type="match status" value="1"/>
</dbReference>
<feature type="domain" description="FMN hydroxy acid dehydrogenase" evidence="8">
    <location>
        <begin position="190"/>
        <end position="581"/>
    </location>
</feature>
<feature type="region of interest" description="Disordered" evidence="6">
    <location>
        <begin position="469"/>
        <end position="493"/>
    </location>
</feature>
<keyword evidence="3" id="KW-0479">Metal-binding</keyword>
<dbReference type="PROSITE" id="PS50255">
    <property type="entry name" value="CYTOCHROME_B5_2"/>
    <property type="match status" value="1"/>
</dbReference>
<dbReference type="PRINTS" id="PR00363">
    <property type="entry name" value="CYTOCHROMEB5"/>
</dbReference>
<comment type="cofactor">
    <cofactor evidence="1">
        <name>FMN</name>
        <dbReference type="ChEBI" id="CHEBI:58210"/>
    </cofactor>
</comment>
<sequence>MSTSRLFGTVRTAARSAASGVRRATTSAGGSRAGPSRLALGAAVAIAVPTALYLSRGSTELDSRAVAVKPRKAKAGVVSVADVVQRAEGDAVWVVINGEVYDMTKFLDDHPGGRDIILANRSRDVTPLFKPRHPSDQLEGPNLPDSVAKIGPLDPAASEAELDAIRLQISAEQLAEEERIRAERAAFEERGLGSVINMRDFERVAEPLLSTVAWAYYASAGDDEITKNTNASAYQRVEFRPRVLRRVGAADASTTLLGCPSSIPVFIAPAAMAKLGHPLGEVNLTRGAGATGIIQAISSNASCGIDEMVAERLDGQPLFYQLYVNRDRKKAEELIRRLDANKFDAIMLTADAPVGGKRERDLRLKGEFEGPAGGVSVKSDDTQGVSQAMFAGVDPDLNWDDLKWIRSITSIPIMIKGVQTVEDALQAYNAGADGILISNHGGRQLDTTRPSLDVLLEIRKHAPQLLRPEFRAPTGPTAESLAHPERLTPADDASAKPLPRRFEIFIDGGIHRGTDVVKALCLGANGVGVGRGFLFAQSVAGEEGVEHAVNIFKQEIELALRLLGANKISDLRPSFVEVKDK</sequence>
<dbReference type="Pfam" id="PF01070">
    <property type="entry name" value="FMN_dh"/>
    <property type="match status" value="1"/>
</dbReference>
<organism evidence="9 10">
    <name type="scientific">Vanrija pseudolonga</name>
    <dbReference type="NCBI Taxonomy" id="143232"/>
    <lineage>
        <taxon>Eukaryota</taxon>
        <taxon>Fungi</taxon>
        <taxon>Dikarya</taxon>
        <taxon>Basidiomycota</taxon>
        <taxon>Agaricomycotina</taxon>
        <taxon>Tremellomycetes</taxon>
        <taxon>Trichosporonales</taxon>
        <taxon>Trichosporonaceae</taxon>
        <taxon>Vanrija</taxon>
    </lineage>
</organism>
<dbReference type="InterPro" id="IPR018506">
    <property type="entry name" value="Cyt_B5_heme-BS"/>
</dbReference>
<evidence type="ECO:0000256" key="5">
    <source>
        <dbReference type="ARBA" id="ARBA00023004"/>
    </source>
</evidence>
<gene>
    <name evidence="9" type="primary">CYB2_3</name>
    <name evidence="9" type="ORF">LOC62_03G004631</name>
</gene>
<dbReference type="PROSITE" id="PS51349">
    <property type="entry name" value="FMN_HYDROXY_ACID_DH_2"/>
    <property type="match status" value="1"/>
</dbReference>
<name>A0AAF1BHH3_9TREE</name>
<keyword evidence="2" id="KW-0349">Heme</keyword>
<evidence type="ECO:0000256" key="1">
    <source>
        <dbReference type="ARBA" id="ARBA00001917"/>
    </source>
</evidence>
<dbReference type="GO" id="GO:0020037">
    <property type="term" value="F:heme binding"/>
    <property type="evidence" value="ECO:0007669"/>
    <property type="project" value="InterPro"/>
</dbReference>
<dbReference type="InterPro" id="IPR036400">
    <property type="entry name" value="Cyt_B5-like_heme/steroid_sf"/>
</dbReference>
<proteinExistence type="predicted"/>
<dbReference type="PROSITE" id="PS00557">
    <property type="entry name" value="FMN_HYDROXY_ACID_DH_1"/>
    <property type="match status" value="1"/>
</dbReference>
<dbReference type="InterPro" id="IPR013785">
    <property type="entry name" value="Aldolase_TIM"/>
</dbReference>
<dbReference type="InterPro" id="IPR001199">
    <property type="entry name" value="Cyt_B5-like_heme/steroid-bd"/>
</dbReference>
<dbReference type="GO" id="GO:0046872">
    <property type="term" value="F:metal ion binding"/>
    <property type="evidence" value="ECO:0007669"/>
    <property type="project" value="UniProtKB-KW"/>
</dbReference>
<evidence type="ECO:0000259" key="7">
    <source>
        <dbReference type="PROSITE" id="PS50255"/>
    </source>
</evidence>
<dbReference type="SUPFAM" id="SSF55856">
    <property type="entry name" value="Cytochrome b5-like heme/steroid binding domain"/>
    <property type="match status" value="1"/>
</dbReference>
<dbReference type="SUPFAM" id="SSF51395">
    <property type="entry name" value="FMN-linked oxidoreductases"/>
    <property type="match status" value="1"/>
</dbReference>
<dbReference type="RefSeq" id="XP_062627133.1">
    <property type="nucleotide sequence ID" value="XM_062771149.1"/>
</dbReference>
<reference evidence="9" key="1">
    <citation type="submission" date="2023-10" db="EMBL/GenBank/DDBJ databases">
        <authorList>
            <person name="Noh H."/>
        </authorList>
    </citation>
    <scope>NUCLEOTIDE SEQUENCE</scope>
    <source>
        <strain evidence="9">DUCC4014</strain>
    </source>
</reference>
<keyword evidence="10" id="KW-1185">Reference proteome</keyword>
<dbReference type="EMBL" id="CP086716">
    <property type="protein sequence ID" value="WOO81101.1"/>
    <property type="molecule type" value="Genomic_DNA"/>
</dbReference>
<dbReference type="InterPro" id="IPR008259">
    <property type="entry name" value="FMN_hydac_DH_AS"/>
</dbReference>
<evidence type="ECO:0000259" key="8">
    <source>
        <dbReference type="PROSITE" id="PS51349"/>
    </source>
</evidence>
<keyword evidence="5" id="KW-0408">Iron</keyword>
<evidence type="ECO:0000256" key="6">
    <source>
        <dbReference type="SAM" id="MobiDB-lite"/>
    </source>
</evidence>
<dbReference type="AlphaFoldDB" id="A0AAF1BHH3"/>
<evidence type="ECO:0000313" key="10">
    <source>
        <dbReference type="Proteomes" id="UP000827549"/>
    </source>
</evidence>
<dbReference type="InterPro" id="IPR037396">
    <property type="entry name" value="FMN_HAD"/>
</dbReference>
<evidence type="ECO:0000256" key="3">
    <source>
        <dbReference type="ARBA" id="ARBA00022723"/>
    </source>
</evidence>
<protein>
    <submittedName>
        <fullName evidence="9">Cytochrome b2, mitochondrial</fullName>
    </submittedName>
</protein>
<dbReference type="Proteomes" id="UP000827549">
    <property type="component" value="Chromosome 3"/>
</dbReference>
<dbReference type="Gene3D" id="3.20.20.70">
    <property type="entry name" value="Aldolase class I"/>
    <property type="match status" value="1"/>
</dbReference>
<dbReference type="GeneID" id="87807867"/>
<evidence type="ECO:0000313" key="9">
    <source>
        <dbReference type="EMBL" id="WOO81101.1"/>
    </source>
</evidence>
<dbReference type="InterPro" id="IPR037458">
    <property type="entry name" value="L-MDH/L-LDH_FMN-bd"/>
</dbReference>
<dbReference type="Gene3D" id="3.10.120.10">
    <property type="entry name" value="Cytochrome b5-like heme/steroid binding domain"/>
    <property type="match status" value="1"/>
</dbReference>
<dbReference type="GO" id="GO:0004460">
    <property type="term" value="F:L-lactate dehydrogenase (cytochrome) activity"/>
    <property type="evidence" value="ECO:0007669"/>
    <property type="project" value="TreeGrafter"/>
</dbReference>
<evidence type="ECO:0000256" key="2">
    <source>
        <dbReference type="ARBA" id="ARBA00022617"/>
    </source>
</evidence>
<dbReference type="SMART" id="SM01117">
    <property type="entry name" value="Cyt-b5"/>
    <property type="match status" value="1"/>
</dbReference>
<dbReference type="InterPro" id="IPR000262">
    <property type="entry name" value="FMN-dep_DH"/>
</dbReference>
<dbReference type="Pfam" id="PF00173">
    <property type="entry name" value="Cyt-b5"/>
    <property type="match status" value="1"/>
</dbReference>
<dbReference type="CDD" id="cd02922">
    <property type="entry name" value="FCB2_FMN"/>
    <property type="match status" value="1"/>
</dbReference>
<keyword evidence="4" id="KW-0560">Oxidoreductase</keyword>
<evidence type="ECO:0000256" key="4">
    <source>
        <dbReference type="ARBA" id="ARBA00023002"/>
    </source>
</evidence>
<accession>A0AAF1BHH3</accession>
<dbReference type="GO" id="GO:0006089">
    <property type="term" value="P:lactate metabolic process"/>
    <property type="evidence" value="ECO:0007669"/>
    <property type="project" value="TreeGrafter"/>
</dbReference>